<keyword evidence="1" id="KW-0175">Coiled coil</keyword>
<feature type="coiled-coil region" evidence="1">
    <location>
        <begin position="118"/>
        <end position="194"/>
    </location>
</feature>
<dbReference type="EMBL" id="AYKW01000004">
    <property type="protein sequence ID" value="PIL34953.1"/>
    <property type="molecule type" value="Genomic_DNA"/>
</dbReference>
<comment type="caution">
    <text evidence="4">The sequence shown here is derived from an EMBL/GenBank/DDBJ whole genome shotgun (WGS) entry which is preliminary data.</text>
</comment>
<gene>
    <name evidence="4" type="ORF">GSI_02740</name>
</gene>
<accession>A0A2G8SMJ9</accession>
<feature type="compositionally biased region" description="Polar residues" evidence="2">
    <location>
        <begin position="336"/>
        <end position="346"/>
    </location>
</feature>
<name>A0A2G8SMJ9_9APHY</name>
<evidence type="ECO:0000313" key="5">
    <source>
        <dbReference type="Proteomes" id="UP000230002"/>
    </source>
</evidence>
<feature type="region of interest" description="Disordered" evidence="2">
    <location>
        <begin position="289"/>
        <end position="393"/>
    </location>
</feature>
<dbReference type="Proteomes" id="UP000230002">
    <property type="component" value="Unassembled WGS sequence"/>
</dbReference>
<feature type="compositionally biased region" description="Low complexity" evidence="2">
    <location>
        <begin position="375"/>
        <end position="386"/>
    </location>
</feature>
<dbReference type="AlphaFoldDB" id="A0A2G8SMJ9"/>
<sequence length="393" mass="43551">MTIRVNDLRGLLLTAIIRVVFLVLYNFSVHPRLWVSLFVFLVSALAYKTSSPDVRPQVDSPPLFFNAARSSLVTRLPDVVAKLPIFQHELAIQAVKSKAATTERDTAIARTHTIANEKQVLLARILELEAENDTLSNKLQMDEMTIAWLEEQITIKTEPQNEILEDMGKLEGELEAVKGELDAAKTTIIELETRLRDSSMNVVSLEHQIALKTEAQNEILEGMDYLEDELKTAKVKIQETAAQKAAIERDLVEFREFANRVPQTMTSGSEASDQKIISQKVANIAVASQQTPGLYPSEPRRPAVDPPILRQSQLNTPPTSPQKSLLFGRARASVTRKVNASPSPTLSMHKFGLSSIRGRIPSRQGRVGSDFPKKSASVSSASQVGSTARDQRY</sequence>
<evidence type="ECO:0000313" key="4">
    <source>
        <dbReference type="EMBL" id="PIL34953.1"/>
    </source>
</evidence>
<evidence type="ECO:0000256" key="3">
    <source>
        <dbReference type="SAM" id="Phobius"/>
    </source>
</evidence>
<proteinExistence type="predicted"/>
<keyword evidence="5" id="KW-1185">Reference proteome</keyword>
<evidence type="ECO:0000256" key="2">
    <source>
        <dbReference type="SAM" id="MobiDB-lite"/>
    </source>
</evidence>
<evidence type="ECO:0000256" key="1">
    <source>
        <dbReference type="SAM" id="Coils"/>
    </source>
</evidence>
<feature type="coiled-coil region" evidence="1">
    <location>
        <begin position="223"/>
        <end position="250"/>
    </location>
</feature>
<organism evidence="4 5">
    <name type="scientific">Ganoderma sinense ZZ0214-1</name>
    <dbReference type="NCBI Taxonomy" id="1077348"/>
    <lineage>
        <taxon>Eukaryota</taxon>
        <taxon>Fungi</taxon>
        <taxon>Dikarya</taxon>
        <taxon>Basidiomycota</taxon>
        <taxon>Agaricomycotina</taxon>
        <taxon>Agaricomycetes</taxon>
        <taxon>Polyporales</taxon>
        <taxon>Polyporaceae</taxon>
        <taxon>Ganoderma</taxon>
    </lineage>
</organism>
<dbReference type="SUPFAM" id="SSF57997">
    <property type="entry name" value="Tropomyosin"/>
    <property type="match status" value="1"/>
</dbReference>
<feature type="transmembrane region" description="Helical" evidence="3">
    <location>
        <begin position="7"/>
        <end position="25"/>
    </location>
</feature>
<keyword evidence="3" id="KW-0472">Membrane</keyword>
<protein>
    <submittedName>
        <fullName evidence="4">Uncharacterized protein</fullName>
    </submittedName>
</protein>
<keyword evidence="3" id="KW-1133">Transmembrane helix</keyword>
<reference evidence="4 5" key="1">
    <citation type="journal article" date="2015" name="Sci. Rep.">
        <title>Chromosome-level genome map provides insights into diverse defense mechanisms in the medicinal fungus Ganoderma sinense.</title>
        <authorList>
            <person name="Zhu Y."/>
            <person name="Xu J."/>
            <person name="Sun C."/>
            <person name="Zhou S."/>
            <person name="Xu H."/>
            <person name="Nelson D.R."/>
            <person name="Qian J."/>
            <person name="Song J."/>
            <person name="Luo H."/>
            <person name="Xiang L."/>
            <person name="Li Y."/>
            <person name="Xu Z."/>
            <person name="Ji A."/>
            <person name="Wang L."/>
            <person name="Lu S."/>
            <person name="Hayward A."/>
            <person name="Sun W."/>
            <person name="Li X."/>
            <person name="Schwartz D.C."/>
            <person name="Wang Y."/>
            <person name="Chen S."/>
        </authorList>
    </citation>
    <scope>NUCLEOTIDE SEQUENCE [LARGE SCALE GENOMIC DNA]</scope>
    <source>
        <strain evidence="4 5">ZZ0214-1</strain>
    </source>
</reference>
<dbReference type="OrthoDB" id="2764610at2759"/>
<keyword evidence="3" id="KW-0812">Transmembrane</keyword>
<feature type="compositionally biased region" description="Polar residues" evidence="2">
    <location>
        <begin position="310"/>
        <end position="323"/>
    </location>
</feature>